<dbReference type="InParanoid" id="A0A1Z5K321"/>
<reference evidence="1 2" key="1">
    <citation type="journal article" date="2015" name="Plant Cell">
        <title>Oil accumulation by the oleaginous diatom Fistulifera solaris as revealed by the genome and transcriptome.</title>
        <authorList>
            <person name="Tanaka T."/>
            <person name="Maeda Y."/>
            <person name="Veluchamy A."/>
            <person name="Tanaka M."/>
            <person name="Abida H."/>
            <person name="Marechal E."/>
            <person name="Bowler C."/>
            <person name="Muto M."/>
            <person name="Sunaga Y."/>
            <person name="Tanaka M."/>
            <person name="Yoshino T."/>
            <person name="Taniguchi T."/>
            <person name="Fukuda Y."/>
            <person name="Nemoto M."/>
            <person name="Matsumoto M."/>
            <person name="Wong P.S."/>
            <person name="Aburatani S."/>
            <person name="Fujibuchi W."/>
        </authorList>
    </citation>
    <scope>NUCLEOTIDE SEQUENCE [LARGE SCALE GENOMIC DNA]</scope>
    <source>
        <strain evidence="1 2">JPCC DA0580</strain>
    </source>
</reference>
<protein>
    <submittedName>
        <fullName evidence="1">Uncharacterized protein</fullName>
    </submittedName>
</protein>
<evidence type="ECO:0000313" key="1">
    <source>
        <dbReference type="EMBL" id="GAX20408.1"/>
    </source>
</evidence>
<dbReference type="Proteomes" id="UP000198406">
    <property type="component" value="Unassembled WGS sequence"/>
</dbReference>
<dbReference type="EMBL" id="BDSP01000147">
    <property type="protein sequence ID" value="GAX20408.1"/>
    <property type="molecule type" value="Genomic_DNA"/>
</dbReference>
<keyword evidence="2" id="KW-1185">Reference proteome</keyword>
<dbReference type="AlphaFoldDB" id="A0A1Z5K321"/>
<organism evidence="1 2">
    <name type="scientific">Fistulifera solaris</name>
    <name type="common">Oleaginous diatom</name>
    <dbReference type="NCBI Taxonomy" id="1519565"/>
    <lineage>
        <taxon>Eukaryota</taxon>
        <taxon>Sar</taxon>
        <taxon>Stramenopiles</taxon>
        <taxon>Ochrophyta</taxon>
        <taxon>Bacillariophyta</taxon>
        <taxon>Bacillariophyceae</taxon>
        <taxon>Bacillariophycidae</taxon>
        <taxon>Naviculales</taxon>
        <taxon>Naviculaceae</taxon>
        <taxon>Fistulifera</taxon>
    </lineage>
</organism>
<sequence length="415" mass="47801">MPLRHIPVCNTGVYVAPSKTKISEGECVGLRCRRNEDFDTGLQFVGKVDDIASLRSVAFCVLSLPDTDPQQLEIQGSSVFTKSSLMLTPEQLRHIICNHPLRKYSFGELSVNSEQSVELVSHRKLEIELYDCHFEDQGQAIVDWLERQNGKEVFPSAYFPRCNCVAKLVEFFSPNVRALVVDVRFFVCDRAGRAPVLQALRNGSFRPRSLEISRFCNWDRDEARTIGQYMGQLLNAIASPYCNLRELHLAQISMRIIARDLEQSLLTVLQHSHSLEVLGIYSNISPLEFPAMKILNAASQHMYLRKICFYPPTTRPPEIGRPFRLWMENNRSIDIQFNDYRDGDKQPHLAKWRSAVFSVFTMLMDAMLCARDLRIRSHLLVTALRTCHSIPDRLYYLLRRNMWRSVLVCQGIKNE</sequence>
<proteinExistence type="predicted"/>
<gene>
    <name evidence="1" type="ORF">FisN_9Hh132</name>
</gene>
<comment type="caution">
    <text evidence="1">The sequence shown here is derived from an EMBL/GenBank/DDBJ whole genome shotgun (WGS) entry which is preliminary data.</text>
</comment>
<evidence type="ECO:0000313" key="2">
    <source>
        <dbReference type="Proteomes" id="UP000198406"/>
    </source>
</evidence>
<name>A0A1Z5K321_FISSO</name>
<accession>A0A1Z5K321</accession>